<evidence type="ECO:0000256" key="5">
    <source>
        <dbReference type="ARBA" id="ARBA00022989"/>
    </source>
</evidence>
<keyword evidence="5 8" id="KW-1133">Transmembrane helix</keyword>
<dbReference type="Pfam" id="PF21088">
    <property type="entry name" value="MS_channel_1st"/>
    <property type="match status" value="1"/>
</dbReference>
<dbReference type="SUPFAM" id="SSF82689">
    <property type="entry name" value="Mechanosensitive channel protein MscS (YggB), C-terminal domain"/>
    <property type="match status" value="1"/>
</dbReference>
<evidence type="ECO:0000256" key="6">
    <source>
        <dbReference type="ARBA" id="ARBA00023136"/>
    </source>
</evidence>
<keyword evidence="6 8" id="KW-0472">Membrane</keyword>
<evidence type="ECO:0000313" key="13">
    <source>
        <dbReference type="Proteomes" id="UP001500729"/>
    </source>
</evidence>
<evidence type="ECO:0000256" key="1">
    <source>
        <dbReference type="ARBA" id="ARBA00004651"/>
    </source>
</evidence>
<gene>
    <name evidence="12" type="ORF">GCM10009533_68330</name>
</gene>
<dbReference type="Pfam" id="PF00924">
    <property type="entry name" value="MS_channel_2nd"/>
    <property type="match status" value="1"/>
</dbReference>
<dbReference type="InterPro" id="IPR011066">
    <property type="entry name" value="MscS_channel_C_sf"/>
</dbReference>
<name>A0ABN1E9M1_SACER</name>
<dbReference type="SUPFAM" id="SSF82861">
    <property type="entry name" value="Mechanosensitive channel protein MscS (YggB), transmembrane region"/>
    <property type="match status" value="1"/>
</dbReference>
<dbReference type="Proteomes" id="UP001500729">
    <property type="component" value="Unassembled WGS sequence"/>
</dbReference>
<evidence type="ECO:0000259" key="10">
    <source>
        <dbReference type="Pfam" id="PF21082"/>
    </source>
</evidence>
<evidence type="ECO:0000256" key="2">
    <source>
        <dbReference type="ARBA" id="ARBA00008017"/>
    </source>
</evidence>
<evidence type="ECO:0000259" key="11">
    <source>
        <dbReference type="Pfam" id="PF21088"/>
    </source>
</evidence>
<dbReference type="Pfam" id="PF21082">
    <property type="entry name" value="MS_channel_3rd"/>
    <property type="match status" value="1"/>
</dbReference>
<dbReference type="Gene3D" id="3.30.70.100">
    <property type="match status" value="1"/>
</dbReference>
<comment type="subcellular location">
    <subcellularLocation>
        <location evidence="1">Cell membrane</location>
        <topology evidence="1">Multi-pass membrane protein</topology>
    </subcellularLocation>
</comment>
<evidence type="ECO:0000256" key="4">
    <source>
        <dbReference type="ARBA" id="ARBA00022692"/>
    </source>
</evidence>
<protein>
    <submittedName>
        <fullName evidence="12">Mechanosensitive ion channel</fullName>
    </submittedName>
</protein>
<dbReference type="Gene3D" id="2.30.30.60">
    <property type="match status" value="1"/>
</dbReference>
<dbReference type="SUPFAM" id="SSF50182">
    <property type="entry name" value="Sm-like ribonucleoproteins"/>
    <property type="match status" value="1"/>
</dbReference>
<keyword evidence="13" id="KW-1185">Reference proteome</keyword>
<comment type="similarity">
    <text evidence="2">Belongs to the MscS (TC 1.A.23) family.</text>
</comment>
<dbReference type="InterPro" id="IPR023408">
    <property type="entry name" value="MscS_beta-dom_sf"/>
</dbReference>
<feature type="transmembrane region" description="Helical" evidence="8">
    <location>
        <begin position="112"/>
        <end position="130"/>
    </location>
</feature>
<dbReference type="Gene3D" id="1.10.287.1260">
    <property type="match status" value="1"/>
</dbReference>
<proteinExistence type="inferred from homology"/>
<dbReference type="InterPro" id="IPR011014">
    <property type="entry name" value="MscS_channel_TM-2"/>
</dbReference>
<keyword evidence="3" id="KW-1003">Cell membrane</keyword>
<evidence type="ECO:0000259" key="9">
    <source>
        <dbReference type="Pfam" id="PF00924"/>
    </source>
</evidence>
<evidence type="ECO:0000313" key="12">
    <source>
        <dbReference type="EMBL" id="GAA0561920.1"/>
    </source>
</evidence>
<sequence>MQIPEPMIPPLLAQPSCVNEAGSWCKTIHDLTGVEWLAAYAELLIAKPLNIVFILLVAFLLRYFVHRTINGLTRGNGKTPKLLQPLKERRGDTLTAELLSERRKQRARTIGSVLKSIASFLIFGIASMYVLKVFDVELGPVLASAGVLGVAVAFGAQNLVRDFLSGMFMMVEDQYGVGDVVDLGEATGTVEAVGLRVTTLRDLNGTVWYVRNGEILRVGNSSQGFAVAVVDFPISHNSDVEKAIEVAGEVAAEATSREPLSQDVLEPPEMLGVDQITSDTITLRLTTKVRPGKQWAVQRRLRAEIKRAYDDSDIQPPYPNGRPVTPTSPGQA</sequence>
<dbReference type="EMBL" id="BAAAGS010000094">
    <property type="protein sequence ID" value="GAA0561920.1"/>
    <property type="molecule type" value="Genomic_DNA"/>
</dbReference>
<evidence type="ECO:0000256" key="7">
    <source>
        <dbReference type="SAM" id="MobiDB-lite"/>
    </source>
</evidence>
<organism evidence="12 13">
    <name type="scientific">Saccharopolyspora erythraea</name>
    <name type="common">Streptomyces erythraeus</name>
    <dbReference type="NCBI Taxonomy" id="1836"/>
    <lineage>
        <taxon>Bacteria</taxon>
        <taxon>Bacillati</taxon>
        <taxon>Actinomycetota</taxon>
        <taxon>Actinomycetes</taxon>
        <taxon>Pseudonocardiales</taxon>
        <taxon>Pseudonocardiaceae</taxon>
        <taxon>Saccharopolyspora</taxon>
    </lineage>
</organism>
<feature type="transmembrane region" description="Helical" evidence="8">
    <location>
        <begin position="142"/>
        <end position="160"/>
    </location>
</feature>
<reference evidence="12 13" key="1">
    <citation type="journal article" date="2019" name="Int. J. Syst. Evol. Microbiol.">
        <title>The Global Catalogue of Microorganisms (GCM) 10K type strain sequencing project: providing services to taxonomists for standard genome sequencing and annotation.</title>
        <authorList>
            <consortium name="The Broad Institute Genomics Platform"/>
            <consortium name="The Broad Institute Genome Sequencing Center for Infectious Disease"/>
            <person name="Wu L."/>
            <person name="Ma J."/>
        </authorList>
    </citation>
    <scope>NUCLEOTIDE SEQUENCE [LARGE SCALE GENOMIC DNA]</scope>
    <source>
        <strain evidence="12 13">JCM 10303</strain>
    </source>
</reference>
<dbReference type="InterPro" id="IPR049278">
    <property type="entry name" value="MS_channel_C"/>
</dbReference>
<evidence type="ECO:0000256" key="3">
    <source>
        <dbReference type="ARBA" id="ARBA00022475"/>
    </source>
</evidence>
<feature type="transmembrane region" description="Helical" evidence="8">
    <location>
        <begin position="45"/>
        <end position="65"/>
    </location>
</feature>
<keyword evidence="4 8" id="KW-0812">Transmembrane</keyword>
<dbReference type="PANTHER" id="PTHR30460">
    <property type="entry name" value="MODERATE CONDUCTANCE MECHANOSENSITIVE CHANNEL YBIO"/>
    <property type="match status" value="1"/>
</dbReference>
<feature type="domain" description="Mechanosensitive ion channel MscS C-terminal" evidence="10">
    <location>
        <begin position="229"/>
        <end position="314"/>
    </location>
</feature>
<feature type="domain" description="Mechanosensitive ion channel MscS" evidence="9">
    <location>
        <begin position="158"/>
        <end position="221"/>
    </location>
</feature>
<dbReference type="InterPro" id="IPR045276">
    <property type="entry name" value="YbiO_bact"/>
</dbReference>
<dbReference type="InterPro" id="IPR010920">
    <property type="entry name" value="LSM_dom_sf"/>
</dbReference>
<comment type="caution">
    <text evidence="12">The sequence shown here is derived from an EMBL/GenBank/DDBJ whole genome shotgun (WGS) entry which is preliminary data.</text>
</comment>
<dbReference type="InterPro" id="IPR006685">
    <property type="entry name" value="MscS_channel_2nd"/>
</dbReference>
<evidence type="ECO:0000256" key="8">
    <source>
        <dbReference type="SAM" id="Phobius"/>
    </source>
</evidence>
<feature type="domain" description="Mechanosensitive ion channel transmembrane helices 2/3" evidence="11">
    <location>
        <begin position="117"/>
        <end position="157"/>
    </location>
</feature>
<dbReference type="InterPro" id="IPR049142">
    <property type="entry name" value="MS_channel_1st"/>
</dbReference>
<feature type="region of interest" description="Disordered" evidence="7">
    <location>
        <begin position="307"/>
        <end position="332"/>
    </location>
</feature>
<accession>A0ABN1E9M1</accession>
<dbReference type="PANTHER" id="PTHR30460:SF0">
    <property type="entry name" value="MODERATE CONDUCTANCE MECHANOSENSITIVE CHANNEL YBIO"/>
    <property type="match status" value="1"/>
</dbReference>